<protein>
    <recommendedName>
        <fullName evidence="20">GATA transcription factor 25</fullName>
    </recommendedName>
</protein>
<dbReference type="Proteomes" id="UP001227230">
    <property type="component" value="Chromosome 18"/>
</dbReference>
<evidence type="ECO:0000256" key="1">
    <source>
        <dbReference type="ARBA" id="ARBA00002206"/>
    </source>
</evidence>
<reference evidence="18 19" key="1">
    <citation type="journal article" date="2023" name="Hortic Res">
        <title>The complete reference genome for grapevine (Vitis vinifera L.) genetics and breeding.</title>
        <authorList>
            <person name="Shi X."/>
            <person name="Cao S."/>
            <person name="Wang X."/>
            <person name="Huang S."/>
            <person name="Wang Y."/>
            <person name="Liu Z."/>
            <person name="Liu W."/>
            <person name="Leng X."/>
            <person name="Peng Y."/>
            <person name="Wang N."/>
            <person name="Wang Y."/>
            <person name="Ma Z."/>
            <person name="Xu X."/>
            <person name="Zhang F."/>
            <person name="Xue H."/>
            <person name="Zhong H."/>
            <person name="Wang Y."/>
            <person name="Zhang K."/>
            <person name="Velt A."/>
            <person name="Avia K."/>
            <person name="Holtgrawe D."/>
            <person name="Grimplet J."/>
            <person name="Matus J.T."/>
            <person name="Ware D."/>
            <person name="Wu X."/>
            <person name="Wang H."/>
            <person name="Liu C."/>
            <person name="Fang Y."/>
            <person name="Rustenholz C."/>
            <person name="Cheng Z."/>
            <person name="Xiao H."/>
            <person name="Zhou Y."/>
        </authorList>
    </citation>
    <scope>NUCLEOTIDE SEQUENCE [LARGE SCALE GENOMIC DNA]</scope>
    <source>
        <strain evidence="19">cv. Pinot noir / PN40024</strain>
        <tissue evidence="18">Leaf</tissue>
    </source>
</reference>
<evidence type="ECO:0000313" key="19">
    <source>
        <dbReference type="Proteomes" id="UP001227230"/>
    </source>
</evidence>
<feature type="region of interest" description="Disordered" evidence="14">
    <location>
        <begin position="1"/>
        <end position="28"/>
    </location>
</feature>
<dbReference type="PANTHER" id="PTHR46125">
    <property type="entry name" value="GATA TRANSCRIPTION FACTOR 28"/>
    <property type="match status" value="1"/>
</dbReference>
<name>A0ABY9DPV0_VITVI</name>
<evidence type="ECO:0000259" key="17">
    <source>
        <dbReference type="PROSITE" id="PS51320"/>
    </source>
</evidence>
<dbReference type="InterPro" id="IPR045280">
    <property type="entry name" value="TIFY-like"/>
</dbReference>
<feature type="domain" description="CCT" evidence="16">
    <location>
        <begin position="137"/>
        <end position="179"/>
    </location>
</feature>
<dbReference type="InterPro" id="IPR010399">
    <property type="entry name" value="Tify_dom"/>
</dbReference>
<keyword evidence="10" id="KW-0804">Transcription</keyword>
<dbReference type="CDD" id="cd00202">
    <property type="entry name" value="ZnF_GATA"/>
    <property type="match status" value="1"/>
</dbReference>
<feature type="domain" description="Tify" evidence="17">
    <location>
        <begin position="70"/>
        <end position="105"/>
    </location>
</feature>
<evidence type="ECO:0000256" key="11">
    <source>
        <dbReference type="ARBA" id="ARBA00023242"/>
    </source>
</evidence>
<evidence type="ECO:0000256" key="14">
    <source>
        <dbReference type="SAM" id="MobiDB-lite"/>
    </source>
</evidence>
<evidence type="ECO:0000256" key="8">
    <source>
        <dbReference type="ARBA" id="ARBA00023125"/>
    </source>
</evidence>
<keyword evidence="7" id="KW-0805">Transcription regulation</keyword>
<dbReference type="SMART" id="SM00979">
    <property type="entry name" value="TIFY"/>
    <property type="match status" value="1"/>
</dbReference>
<dbReference type="SMART" id="SM00401">
    <property type="entry name" value="ZnF_GATA"/>
    <property type="match status" value="1"/>
</dbReference>
<dbReference type="PROSITE" id="PS50114">
    <property type="entry name" value="GATA_ZN_FINGER_2"/>
    <property type="match status" value="1"/>
</dbReference>
<evidence type="ECO:0000256" key="6">
    <source>
        <dbReference type="ARBA" id="ARBA00022833"/>
    </source>
</evidence>
<feature type="compositionally biased region" description="Polar residues" evidence="14">
    <location>
        <begin position="172"/>
        <end position="194"/>
    </location>
</feature>
<dbReference type="Pfam" id="PF06203">
    <property type="entry name" value="CCT"/>
    <property type="match status" value="1"/>
</dbReference>
<keyword evidence="4" id="KW-0479">Metal-binding</keyword>
<comment type="similarity">
    <text evidence="3">Belongs to the type IV zinc-finger family. Class C subfamily.</text>
</comment>
<evidence type="ECO:0000256" key="10">
    <source>
        <dbReference type="ARBA" id="ARBA00023163"/>
    </source>
</evidence>
<comment type="subcellular location">
    <subcellularLocation>
        <location evidence="2 13">Nucleus</location>
    </subcellularLocation>
</comment>
<proteinExistence type="inferred from homology"/>
<dbReference type="PROSITE" id="PS51320">
    <property type="entry name" value="TIFY"/>
    <property type="match status" value="1"/>
</dbReference>
<sequence length="294" mass="32430">MYGHPQHMSMHNQIAGDDDDGAASESIDNPHVHYDAHVLQDGVVPGMEVAGDVPSDAVYVADGSEVALQPSDATNQLTLSFRGQVYVFDSVTHEKVRSVLLLLGTPELSSIAHNMEIVPQNQRALTDFPGPYNQPHRAASLNRFRQKRKERCFDKKIRYNVRQEVALRMQRNKGQFSSSKKSEGTFSWDSVQDSGQDESPPETLCTHCGTSSKSTPMMRRGPTGPRSLCNACGLFWANRGSLRDLSKKNQDHSLNQIERGDGEANDSDCGTSGYINNNHVAFSNSDNPALIPEQ</sequence>
<gene>
    <name evidence="18" type="ORF">VitviT2T_027337</name>
</gene>
<dbReference type="PANTHER" id="PTHR46125:SF20">
    <property type="entry name" value="GATA TRANSCRIPTION FACTOR 25"/>
    <property type="match status" value="1"/>
</dbReference>
<evidence type="ECO:0000256" key="13">
    <source>
        <dbReference type="PROSITE-ProRule" id="PRU00357"/>
    </source>
</evidence>
<comment type="function">
    <text evidence="1">Transcriptional activator that specifically binds 5'-GATA-3' or 5'-GAT-3' motifs within gene promoters.</text>
</comment>
<dbReference type="InterPro" id="IPR010402">
    <property type="entry name" value="CCT_domain"/>
</dbReference>
<organism evidence="18 19">
    <name type="scientific">Vitis vinifera</name>
    <name type="common">Grape</name>
    <dbReference type="NCBI Taxonomy" id="29760"/>
    <lineage>
        <taxon>Eukaryota</taxon>
        <taxon>Viridiplantae</taxon>
        <taxon>Streptophyta</taxon>
        <taxon>Embryophyta</taxon>
        <taxon>Tracheophyta</taxon>
        <taxon>Spermatophyta</taxon>
        <taxon>Magnoliopsida</taxon>
        <taxon>eudicotyledons</taxon>
        <taxon>Gunneridae</taxon>
        <taxon>Pentapetalae</taxon>
        <taxon>rosids</taxon>
        <taxon>Vitales</taxon>
        <taxon>Vitaceae</taxon>
        <taxon>Viteae</taxon>
        <taxon>Vitis</taxon>
    </lineage>
</organism>
<evidence type="ECO:0000256" key="9">
    <source>
        <dbReference type="ARBA" id="ARBA00023159"/>
    </source>
</evidence>
<evidence type="ECO:0000256" key="12">
    <source>
        <dbReference type="PROSITE-ProRule" id="PRU00094"/>
    </source>
</evidence>
<dbReference type="Pfam" id="PF06200">
    <property type="entry name" value="tify"/>
    <property type="match status" value="1"/>
</dbReference>
<dbReference type="SUPFAM" id="SSF57716">
    <property type="entry name" value="Glucocorticoid receptor-like (DNA-binding domain)"/>
    <property type="match status" value="1"/>
</dbReference>
<evidence type="ECO:0000259" key="15">
    <source>
        <dbReference type="PROSITE" id="PS50114"/>
    </source>
</evidence>
<evidence type="ECO:0000256" key="4">
    <source>
        <dbReference type="ARBA" id="ARBA00022723"/>
    </source>
</evidence>
<keyword evidence="8" id="KW-0238">DNA-binding</keyword>
<evidence type="ECO:0000256" key="5">
    <source>
        <dbReference type="ARBA" id="ARBA00022771"/>
    </source>
</evidence>
<dbReference type="InterPro" id="IPR000679">
    <property type="entry name" value="Znf_GATA"/>
</dbReference>
<evidence type="ECO:0000256" key="7">
    <source>
        <dbReference type="ARBA" id="ARBA00023015"/>
    </source>
</evidence>
<evidence type="ECO:0000259" key="16">
    <source>
        <dbReference type="PROSITE" id="PS51017"/>
    </source>
</evidence>
<feature type="region of interest" description="Disordered" evidence="14">
    <location>
        <begin position="171"/>
        <end position="222"/>
    </location>
</feature>
<feature type="domain" description="GATA-type" evidence="15">
    <location>
        <begin position="199"/>
        <end position="259"/>
    </location>
</feature>
<dbReference type="PROSITE" id="PS51017">
    <property type="entry name" value="CCT"/>
    <property type="match status" value="1"/>
</dbReference>
<dbReference type="Gene3D" id="3.30.50.10">
    <property type="entry name" value="Erythroid Transcription Factor GATA-1, subunit A"/>
    <property type="match status" value="1"/>
</dbReference>
<keyword evidence="5 12" id="KW-0863">Zinc-finger</keyword>
<keyword evidence="9" id="KW-0010">Activator</keyword>
<keyword evidence="6" id="KW-0862">Zinc</keyword>
<evidence type="ECO:0000256" key="3">
    <source>
        <dbReference type="ARBA" id="ARBA00007722"/>
    </source>
</evidence>
<evidence type="ECO:0000313" key="18">
    <source>
        <dbReference type="EMBL" id="WKA09715.1"/>
    </source>
</evidence>
<keyword evidence="19" id="KW-1185">Reference proteome</keyword>
<dbReference type="InterPro" id="IPR013088">
    <property type="entry name" value="Znf_NHR/GATA"/>
</dbReference>
<dbReference type="Pfam" id="PF00320">
    <property type="entry name" value="GATA"/>
    <property type="match status" value="1"/>
</dbReference>
<evidence type="ECO:0000256" key="2">
    <source>
        <dbReference type="ARBA" id="ARBA00004123"/>
    </source>
</evidence>
<keyword evidence="11 13" id="KW-0539">Nucleus</keyword>
<dbReference type="EMBL" id="CP126665">
    <property type="protein sequence ID" value="WKA09715.1"/>
    <property type="molecule type" value="Genomic_DNA"/>
</dbReference>
<evidence type="ECO:0008006" key="20">
    <source>
        <dbReference type="Google" id="ProtNLM"/>
    </source>
</evidence>
<accession>A0ABY9DPV0</accession>
<dbReference type="PROSITE" id="PS00344">
    <property type="entry name" value="GATA_ZN_FINGER_1"/>
    <property type="match status" value="1"/>
</dbReference>